<proteinExistence type="predicted"/>
<dbReference type="OrthoDB" id="2940489at2759"/>
<evidence type="ECO:0000313" key="1">
    <source>
        <dbReference type="EMBL" id="KJA23129.1"/>
    </source>
</evidence>
<dbReference type="EMBL" id="KN817545">
    <property type="protein sequence ID" value="KJA23129.1"/>
    <property type="molecule type" value="Genomic_DNA"/>
</dbReference>
<dbReference type="AlphaFoldDB" id="A0A0D2NWI4"/>
<accession>A0A0D2NWI4</accession>
<name>A0A0D2NWI4_HYPSF</name>
<dbReference type="Proteomes" id="UP000054270">
    <property type="component" value="Unassembled WGS sequence"/>
</dbReference>
<keyword evidence="2" id="KW-1185">Reference proteome</keyword>
<organism evidence="1 2">
    <name type="scientific">Hypholoma sublateritium (strain FD-334 SS-4)</name>
    <dbReference type="NCBI Taxonomy" id="945553"/>
    <lineage>
        <taxon>Eukaryota</taxon>
        <taxon>Fungi</taxon>
        <taxon>Dikarya</taxon>
        <taxon>Basidiomycota</taxon>
        <taxon>Agaricomycotina</taxon>
        <taxon>Agaricomycetes</taxon>
        <taxon>Agaricomycetidae</taxon>
        <taxon>Agaricales</taxon>
        <taxon>Agaricineae</taxon>
        <taxon>Strophariaceae</taxon>
        <taxon>Hypholoma</taxon>
    </lineage>
</organism>
<reference evidence="2" key="1">
    <citation type="submission" date="2014-04" db="EMBL/GenBank/DDBJ databases">
        <title>Evolutionary Origins and Diversification of the Mycorrhizal Mutualists.</title>
        <authorList>
            <consortium name="DOE Joint Genome Institute"/>
            <consortium name="Mycorrhizal Genomics Consortium"/>
            <person name="Kohler A."/>
            <person name="Kuo A."/>
            <person name="Nagy L.G."/>
            <person name="Floudas D."/>
            <person name="Copeland A."/>
            <person name="Barry K.W."/>
            <person name="Cichocki N."/>
            <person name="Veneault-Fourrey C."/>
            <person name="LaButti K."/>
            <person name="Lindquist E.A."/>
            <person name="Lipzen A."/>
            <person name="Lundell T."/>
            <person name="Morin E."/>
            <person name="Murat C."/>
            <person name="Riley R."/>
            <person name="Ohm R."/>
            <person name="Sun H."/>
            <person name="Tunlid A."/>
            <person name="Henrissat B."/>
            <person name="Grigoriev I.V."/>
            <person name="Hibbett D.S."/>
            <person name="Martin F."/>
        </authorList>
    </citation>
    <scope>NUCLEOTIDE SEQUENCE [LARGE SCALE GENOMIC DNA]</scope>
    <source>
        <strain evidence="2">FD-334 SS-4</strain>
    </source>
</reference>
<gene>
    <name evidence="1" type="ORF">HYPSUDRAFT_86997</name>
</gene>
<evidence type="ECO:0000313" key="2">
    <source>
        <dbReference type="Proteomes" id="UP000054270"/>
    </source>
</evidence>
<sequence>MGGTFKITDASGATDTQCFVTKYTNSGGSDDWFAIGVAEQSWARGPGWELVAFRNGTADSHRRGWYLNIPQGATVLVTFYGFDRDLGLSYA</sequence>
<protein>
    <submittedName>
        <fullName evidence="1">Uncharacterized protein</fullName>
    </submittedName>
</protein>